<reference evidence="1" key="2">
    <citation type="submission" date="2021-01" db="EMBL/GenBank/DDBJ databases">
        <authorList>
            <person name="Schikora-Tamarit M.A."/>
        </authorList>
    </citation>
    <scope>NUCLEOTIDE SEQUENCE</scope>
    <source>
        <strain evidence="1">CBS6075</strain>
    </source>
</reference>
<dbReference type="EMBL" id="JAEUBE010000295">
    <property type="protein sequence ID" value="KAH3665555.1"/>
    <property type="molecule type" value="Genomic_DNA"/>
</dbReference>
<sequence>MHRDHSGPEVQRVAVLPVVDGLVTVFGDVVDTVSQMNSQLTNILKPDLEPKSLVDSKQLNGRVLLEVDHRHRVDISLSAFLDETGVTGLKHQLQNGLRILSAGVVEERKRSDLGLNVLCRAPHVHHGVHHLL</sequence>
<dbReference type="Proteomes" id="UP000769157">
    <property type="component" value="Unassembled WGS sequence"/>
</dbReference>
<keyword evidence="2" id="KW-1185">Reference proteome</keyword>
<accession>A0A9P8T4Z0</accession>
<evidence type="ECO:0000313" key="1">
    <source>
        <dbReference type="EMBL" id="KAH3665555.1"/>
    </source>
</evidence>
<dbReference type="RefSeq" id="XP_046060759.1">
    <property type="nucleotide sequence ID" value="XM_046204746.1"/>
</dbReference>
<evidence type="ECO:0000313" key="2">
    <source>
        <dbReference type="Proteomes" id="UP000769157"/>
    </source>
</evidence>
<dbReference type="GeneID" id="70235707"/>
<gene>
    <name evidence="1" type="ORF">OGAPHI_003742</name>
</gene>
<protein>
    <submittedName>
        <fullName evidence="1">Uncharacterized protein</fullName>
    </submittedName>
</protein>
<proteinExistence type="predicted"/>
<comment type="caution">
    <text evidence="1">The sequence shown here is derived from an EMBL/GenBank/DDBJ whole genome shotgun (WGS) entry which is preliminary data.</text>
</comment>
<organism evidence="1 2">
    <name type="scientific">Ogataea philodendri</name>
    <dbReference type="NCBI Taxonomy" id="1378263"/>
    <lineage>
        <taxon>Eukaryota</taxon>
        <taxon>Fungi</taxon>
        <taxon>Dikarya</taxon>
        <taxon>Ascomycota</taxon>
        <taxon>Saccharomycotina</taxon>
        <taxon>Pichiomycetes</taxon>
        <taxon>Pichiales</taxon>
        <taxon>Pichiaceae</taxon>
        <taxon>Ogataea</taxon>
    </lineage>
</organism>
<dbReference type="AlphaFoldDB" id="A0A9P8T4Z0"/>
<reference evidence="1" key="1">
    <citation type="journal article" date="2021" name="Open Biol.">
        <title>Shared evolutionary footprints suggest mitochondrial oxidative damage underlies multiple complex I losses in fungi.</title>
        <authorList>
            <person name="Schikora-Tamarit M.A."/>
            <person name="Marcet-Houben M."/>
            <person name="Nosek J."/>
            <person name="Gabaldon T."/>
        </authorList>
    </citation>
    <scope>NUCLEOTIDE SEQUENCE</scope>
    <source>
        <strain evidence="1">CBS6075</strain>
    </source>
</reference>
<name>A0A9P8T4Z0_9ASCO</name>